<dbReference type="InterPro" id="IPR029045">
    <property type="entry name" value="ClpP/crotonase-like_dom_sf"/>
</dbReference>
<dbReference type="GO" id="GO:0003824">
    <property type="term" value="F:catalytic activity"/>
    <property type="evidence" value="ECO:0007669"/>
    <property type="project" value="UniProtKB-ARBA"/>
</dbReference>
<dbReference type="PANTHER" id="PTHR43802:SF1">
    <property type="entry name" value="IP11341P-RELATED"/>
    <property type="match status" value="1"/>
</dbReference>
<keyword evidence="3" id="KW-1185">Reference proteome</keyword>
<reference evidence="2" key="1">
    <citation type="submission" date="2021-01" db="EMBL/GenBank/DDBJ databases">
        <title>Whole genome shotgun sequence of Rhizocola hellebori NBRC 109834.</title>
        <authorList>
            <person name="Komaki H."/>
            <person name="Tamura T."/>
        </authorList>
    </citation>
    <scope>NUCLEOTIDE SEQUENCE</scope>
    <source>
        <strain evidence="2">NBRC 109834</strain>
    </source>
</reference>
<dbReference type="AlphaFoldDB" id="A0A8J3VCZ9"/>
<dbReference type="SUPFAM" id="SSF52096">
    <property type="entry name" value="ClpP/crotonase"/>
    <property type="match status" value="1"/>
</dbReference>
<proteinExistence type="inferred from homology"/>
<sequence>MLDEVVALPASLILERSGEAAVLMLNRPEKRNALDDATIVAIGEFFARPPSWARAVVLAAVGPHFSAGLDLGELTERDAVDGFFHSRMWHEAFARIESGTLPVIAVLTGAVVGGGLELAAAAHLRVAEESAFFALPEGQRGLFVGGGASVRVPRLVGAHRMTDMMLTGRVLTADEGAVAGLVNYRVANGEGLAKALELATSIAGNSAITNYAVIHALPRIVQAAPETGLLLESLMAAVAQSSQEAKERMNAFLNGHGRKVGE</sequence>
<dbReference type="NCBIfam" id="NF006013">
    <property type="entry name" value="PRK08150.1"/>
    <property type="match status" value="1"/>
</dbReference>
<comment type="similarity">
    <text evidence="1">Belongs to the enoyl-CoA hydratase/isomerase family.</text>
</comment>
<dbReference type="Gene3D" id="3.90.226.10">
    <property type="entry name" value="2-enoyl-CoA Hydratase, Chain A, domain 1"/>
    <property type="match status" value="1"/>
</dbReference>
<dbReference type="CDD" id="cd06558">
    <property type="entry name" value="crotonase-like"/>
    <property type="match status" value="1"/>
</dbReference>
<comment type="caution">
    <text evidence="2">The sequence shown here is derived from an EMBL/GenBank/DDBJ whole genome shotgun (WGS) entry which is preliminary data.</text>
</comment>
<accession>A0A8J3VCZ9</accession>
<evidence type="ECO:0000313" key="3">
    <source>
        <dbReference type="Proteomes" id="UP000612899"/>
    </source>
</evidence>
<dbReference type="Pfam" id="PF00378">
    <property type="entry name" value="ECH_1"/>
    <property type="match status" value="1"/>
</dbReference>
<dbReference type="InterPro" id="IPR001753">
    <property type="entry name" value="Enoyl-CoA_hydra/iso"/>
</dbReference>
<dbReference type="Gene3D" id="1.10.12.10">
    <property type="entry name" value="Lyase 2-enoyl-coa Hydratase, Chain A, domain 2"/>
    <property type="match status" value="1"/>
</dbReference>
<gene>
    <name evidence="2" type="primary">paaG_2</name>
    <name evidence="2" type="ORF">Rhe02_11360</name>
</gene>
<dbReference type="PANTHER" id="PTHR43802">
    <property type="entry name" value="ENOYL-COA HYDRATASE"/>
    <property type="match status" value="1"/>
</dbReference>
<name>A0A8J3VCZ9_9ACTN</name>
<dbReference type="EMBL" id="BONY01000005">
    <property type="protein sequence ID" value="GIH03069.1"/>
    <property type="molecule type" value="Genomic_DNA"/>
</dbReference>
<protein>
    <submittedName>
        <fullName evidence="2">Enoyl-CoA hydratase</fullName>
    </submittedName>
</protein>
<dbReference type="Proteomes" id="UP000612899">
    <property type="component" value="Unassembled WGS sequence"/>
</dbReference>
<evidence type="ECO:0000256" key="1">
    <source>
        <dbReference type="ARBA" id="ARBA00005254"/>
    </source>
</evidence>
<dbReference type="InterPro" id="IPR014748">
    <property type="entry name" value="Enoyl-CoA_hydra_C"/>
</dbReference>
<dbReference type="RefSeq" id="WP_203906987.1">
    <property type="nucleotide sequence ID" value="NZ_BONY01000005.1"/>
</dbReference>
<evidence type="ECO:0000313" key="2">
    <source>
        <dbReference type="EMBL" id="GIH03069.1"/>
    </source>
</evidence>
<organism evidence="2 3">
    <name type="scientific">Rhizocola hellebori</name>
    <dbReference type="NCBI Taxonomy" id="1392758"/>
    <lineage>
        <taxon>Bacteria</taxon>
        <taxon>Bacillati</taxon>
        <taxon>Actinomycetota</taxon>
        <taxon>Actinomycetes</taxon>
        <taxon>Micromonosporales</taxon>
        <taxon>Micromonosporaceae</taxon>
        <taxon>Rhizocola</taxon>
    </lineage>
</organism>